<evidence type="ECO:0000313" key="2">
    <source>
        <dbReference type="Proteomes" id="UP000324222"/>
    </source>
</evidence>
<comment type="caution">
    <text evidence="1">The sequence shown here is derived from an EMBL/GenBank/DDBJ whole genome shotgun (WGS) entry which is preliminary data.</text>
</comment>
<dbReference type="Proteomes" id="UP000324222">
    <property type="component" value="Unassembled WGS sequence"/>
</dbReference>
<proteinExistence type="predicted"/>
<keyword evidence="2" id="KW-1185">Reference proteome</keyword>
<accession>A0A5B7EZT6</accession>
<sequence>METGQHEPSVALVLHLMTRNEGMSRHCLISTQQEGDMTTYSLKEGDSFPSLKALIENYRNFPICIKVISDKFDDSHKPEINFSFVHIQILPDLE</sequence>
<dbReference type="Gene3D" id="3.30.505.10">
    <property type="entry name" value="SH2 domain"/>
    <property type="match status" value="1"/>
</dbReference>
<reference evidence="1 2" key="1">
    <citation type="submission" date="2019-05" db="EMBL/GenBank/DDBJ databases">
        <title>Another draft genome of Portunus trituberculatus and its Hox gene families provides insights of decapod evolution.</title>
        <authorList>
            <person name="Jeong J.-H."/>
            <person name="Song I."/>
            <person name="Kim S."/>
            <person name="Choi T."/>
            <person name="Kim D."/>
            <person name="Ryu S."/>
            <person name="Kim W."/>
        </authorList>
    </citation>
    <scope>NUCLEOTIDE SEQUENCE [LARGE SCALE GENOMIC DNA]</scope>
    <source>
        <tissue evidence="1">Muscle</tissue>
    </source>
</reference>
<dbReference type="InterPro" id="IPR036860">
    <property type="entry name" value="SH2_dom_sf"/>
</dbReference>
<dbReference type="EMBL" id="VSRR010004050">
    <property type="protein sequence ID" value="MPC38373.1"/>
    <property type="molecule type" value="Genomic_DNA"/>
</dbReference>
<dbReference type="AlphaFoldDB" id="A0A5B7EZT6"/>
<evidence type="ECO:0000313" key="1">
    <source>
        <dbReference type="EMBL" id="MPC38373.1"/>
    </source>
</evidence>
<name>A0A5B7EZT6_PORTR</name>
<protein>
    <recommendedName>
        <fullName evidence="3">SH2 domain-containing protein</fullName>
    </recommendedName>
</protein>
<dbReference type="SUPFAM" id="SSF55550">
    <property type="entry name" value="SH2 domain"/>
    <property type="match status" value="1"/>
</dbReference>
<gene>
    <name evidence="1" type="ORF">E2C01_031879</name>
</gene>
<evidence type="ECO:0008006" key="3">
    <source>
        <dbReference type="Google" id="ProtNLM"/>
    </source>
</evidence>
<organism evidence="1 2">
    <name type="scientific">Portunus trituberculatus</name>
    <name type="common">Swimming crab</name>
    <name type="synonym">Neptunus trituberculatus</name>
    <dbReference type="NCBI Taxonomy" id="210409"/>
    <lineage>
        <taxon>Eukaryota</taxon>
        <taxon>Metazoa</taxon>
        <taxon>Ecdysozoa</taxon>
        <taxon>Arthropoda</taxon>
        <taxon>Crustacea</taxon>
        <taxon>Multicrustacea</taxon>
        <taxon>Malacostraca</taxon>
        <taxon>Eumalacostraca</taxon>
        <taxon>Eucarida</taxon>
        <taxon>Decapoda</taxon>
        <taxon>Pleocyemata</taxon>
        <taxon>Brachyura</taxon>
        <taxon>Eubrachyura</taxon>
        <taxon>Portunoidea</taxon>
        <taxon>Portunidae</taxon>
        <taxon>Portuninae</taxon>
        <taxon>Portunus</taxon>
    </lineage>
</organism>